<evidence type="ECO:0000313" key="1">
    <source>
        <dbReference type="EMBL" id="CAG8509934.1"/>
    </source>
</evidence>
<evidence type="ECO:0000313" key="2">
    <source>
        <dbReference type="Proteomes" id="UP000789860"/>
    </source>
</evidence>
<feature type="non-terminal residue" evidence="1">
    <location>
        <position position="127"/>
    </location>
</feature>
<accession>A0ACA9L4B0</accession>
<keyword evidence="2" id="KW-1185">Reference proteome</keyword>
<reference evidence="1" key="1">
    <citation type="submission" date="2021-06" db="EMBL/GenBank/DDBJ databases">
        <authorList>
            <person name="Kallberg Y."/>
            <person name="Tangrot J."/>
            <person name="Rosling A."/>
        </authorList>
    </citation>
    <scope>NUCLEOTIDE SEQUENCE</scope>
    <source>
        <strain evidence="1">AU212A</strain>
    </source>
</reference>
<dbReference type="Proteomes" id="UP000789860">
    <property type="component" value="Unassembled WGS sequence"/>
</dbReference>
<proteinExistence type="predicted"/>
<name>A0ACA9L4B0_9GLOM</name>
<protein>
    <submittedName>
        <fullName evidence="1">3661_t:CDS:1</fullName>
    </submittedName>
</protein>
<gene>
    <name evidence="1" type="ORF">SCALOS_LOCUS3611</name>
</gene>
<organism evidence="1 2">
    <name type="scientific">Scutellospora calospora</name>
    <dbReference type="NCBI Taxonomy" id="85575"/>
    <lineage>
        <taxon>Eukaryota</taxon>
        <taxon>Fungi</taxon>
        <taxon>Fungi incertae sedis</taxon>
        <taxon>Mucoromycota</taxon>
        <taxon>Glomeromycotina</taxon>
        <taxon>Glomeromycetes</taxon>
        <taxon>Diversisporales</taxon>
        <taxon>Gigasporaceae</taxon>
        <taxon>Scutellospora</taxon>
    </lineage>
</organism>
<dbReference type="EMBL" id="CAJVPM010004166">
    <property type="protein sequence ID" value="CAG8509934.1"/>
    <property type="molecule type" value="Genomic_DNA"/>
</dbReference>
<comment type="caution">
    <text evidence="1">The sequence shown here is derived from an EMBL/GenBank/DDBJ whole genome shotgun (WGS) entry which is preliminary data.</text>
</comment>
<sequence>MNCIFIVVSIIIFFYSVPKGVYSIVFEGRAEHNAVLINKKLYFYGGYVQNQSSTARRFANNVLLFLNISMNFSISDISLMPWTDLSSIRGTTNRTGASAYSSIIRFDITTQQWITPTISGSIPPYLG</sequence>